<dbReference type="InterPro" id="IPR017871">
    <property type="entry name" value="ABC_transporter-like_CS"/>
</dbReference>
<proteinExistence type="predicted"/>
<evidence type="ECO:0000259" key="9">
    <source>
        <dbReference type="PROSITE" id="PS50929"/>
    </source>
</evidence>
<dbReference type="InterPro" id="IPR039421">
    <property type="entry name" value="Type_1_exporter"/>
</dbReference>
<dbReference type="Proteomes" id="UP000251281">
    <property type="component" value="Unassembled WGS sequence"/>
</dbReference>
<feature type="transmembrane region" description="Helical" evidence="7">
    <location>
        <begin position="157"/>
        <end position="177"/>
    </location>
</feature>
<name>A0A329UBR8_9FIRM</name>
<comment type="caution">
    <text evidence="10">The sequence shown here is derived from an EMBL/GenBank/DDBJ whole genome shotgun (WGS) entry which is preliminary data.</text>
</comment>
<dbReference type="Gene3D" id="3.40.50.300">
    <property type="entry name" value="P-loop containing nucleotide triphosphate hydrolases"/>
    <property type="match status" value="1"/>
</dbReference>
<accession>A0A329UBR8</accession>
<organism evidence="10 11">
    <name type="scientific">Faecalibacterium prausnitzii</name>
    <dbReference type="NCBI Taxonomy" id="853"/>
    <lineage>
        <taxon>Bacteria</taxon>
        <taxon>Bacillati</taxon>
        <taxon>Bacillota</taxon>
        <taxon>Clostridia</taxon>
        <taxon>Eubacteriales</taxon>
        <taxon>Oscillospiraceae</taxon>
        <taxon>Faecalibacterium</taxon>
    </lineage>
</organism>
<dbReference type="Gene3D" id="1.20.1560.10">
    <property type="entry name" value="ABC transporter type 1, transmembrane domain"/>
    <property type="match status" value="1"/>
</dbReference>
<dbReference type="PANTHER" id="PTHR24221:SF397">
    <property type="entry name" value="ABC TRANSPORTER, ATP-BINDING TRANSMEMBRANE PROTEIN"/>
    <property type="match status" value="1"/>
</dbReference>
<evidence type="ECO:0000256" key="1">
    <source>
        <dbReference type="ARBA" id="ARBA00004651"/>
    </source>
</evidence>
<dbReference type="InterPro" id="IPR011527">
    <property type="entry name" value="ABC1_TM_dom"/>
</dbReference>
<keyword evidence="5 7" id="KW-1133">Transmembrane helix</keyword>
<dbReference type="InterPro" id="IPR036640">
    <property type="entry name" value="ABC1_TM_sf"/>
</dbReference>
<evidence type="ECO:0000313" key="10">
    <source>
        <dbReference type="EMBL" id="RAW58526.1"/>
    </source>
</evidence>
<keyword evidence="2 7" id="KW-0812">Transmembrane</keyword>
<evidence type="ECO:0000256" key="2">
    <source>
        <dbReference type="ARBA" id="ARBA00022692"/>
    </source>
</evidence>
<feature type="domain" description="ABC transmembrane type-1" evidence="9">
    <location>
        <begin position="24"/>
        <end position="300"/>
    </location>
</feature>
<evidence type="ECO:0000256" key="4">
    <source>
        <dbReference type="ARBA" id="ARBA00022840"/>
    </source>
</evidence>
<evidence type="ECO:0000256" key="7">
    <source>
        <dbReference type="SAM" id="Phobius"/>
    </source>
</evidence>
<evidence type="ECO:0000256" key="3">
    <source>
        <dbReference type="ARBA" id="ARBA00022741"/>
    </source>
</evidence>
<feature type="transmembrane region" description="Helical" evidence="7">
    <location>
        <begin position="27"/>
        <end position="45"/>
    </location>
</feature>
<sequence length="574" mass="63700">MIKTYLKRAFQLSDSGVKGLEKSIWSFFLYYVSFVPPMICVFLFADRLLNGNAGKPVVYLLFMLAATLVMYLVINYNYKTTYDETYQESANLRIDLAEQLSKLPLSYFSKHNLSDLAQTIMADVASIEHAFANAVANSIGFAIYFLVISVALLIMNWKLGLCVLLPVLTSASVLFLTKKLQVRDVNKHYDKLRDISESFQNAIELNQEIKSYGLKEKVEAQMDQQLDESENLQWKAQITQTIPVTIGQTLSILPIGITATVGLSMLASGQVSILILLGYIIMAAKLSGAMGGVLLYLTEIFYLDARIARIGEIKNHELQGGEKAVLSDFNVEIKDVCFSYQKDTQVIRHASFTAEQGQVTALVGPSGCGKTTMLKLISRLYDADSGTVQIGGTDIREIHTDSLFKYVSIVFQEVILFNTSIMENIRLGRLDASDEEVIRAAKLAGCNEFVSRLPDTYQTIIGENGAKLSGGERQRLSIARAILKDAPIIILDEIAASLDVETEVQIQTGLNHLIQGKTVIVISHRLKSIENADKIVVMKAGTVEACGKHAHLLKQSPTYRKMIEKSNLAEKFNY</sequence>
<dbReference type="GO" id="GO:0005886">
    <property type="term" value="C:plasma membrane"/>
    <property type="evidence" value="ECO:0007669"/>
    <property type="project" value="UniProtKB-SubCell"/>
</dbReference>
<feature type="transmembrane region" description="Helical" evidence="7">
    <location>
        <begin position="130"/>
        <end position="151"/>
    </location>
</feature>
<feature type="transmembrane region" description="Helical" evidence="7">
    <location>
        <begin position="244"/>
        <end position="267"/>
    </location>
</feature>
<dbReference type="EMBL" id="PRLD01000004">
    <property type="protein sequence ID" value="RAW58526.1"/>
    <property type="molecule type" value="Genomic_DNA"/>
</dbReference>
<dbReference type="PANTHER" id="PTHR24221">
    <property type="entry name" value="ATP-BINDING CASSETTE SUB-FAMILY B"/>
    <property type="match status" value="1"/>
</dbReference>
<dbReference type="Pfam" id="PF00664">
    <property type="entry name" value="ABC_membrane"/>
    <property type="match status" value="1"/>
</dbReference>
<keyword evidence="6 7" id="KW-0472">Membrane</keyword>
<dbReference type="PROSITE" id="PS50929">
    <property type="entry name" value="ABC_TM1F"/>
    <property type="match status" value="1"/>
</dbReference>
<dbReference type="InterPro" id="IPR003593">
    <property type="entry name" value="AAA+_ATPase"/>
</dbReference>
<evidence type="ECO:0000313" key="11">
    <source>
        <dbReference type="Proteomes" id="UP000251281"/>
    </source>
</evidence>
<dbReference type="AlphaFoldDB" id="A0A329UBR8"/>
<dbReference type="InterPro" id="IPR027417">
    <property type="entry name" value="P-loop_NTPase"/>
</dbReference>
<reference evidence="10 11" key="1">
    <citation type="submission" date="2018-02" db="EMBL/GenBank/DDBJ databases">
        <title>Complete genome sequencing of Faecalibacterium prausnitzii strains isolated from the human gut.</title>
        <authorList>
            <person name="Fitzgerald B.C."/>
            <person name="Shkoporov A.N."/>
            <person name="Ross P.R."/>
            <person name="Hill C."/>
        </authorList>
    </citation>
    <scope>NUCLEOTIDE SEQUENCE [LARGE SCALE GENOMIC DNA]</scope>
    <source>
        <strain evidence="10 11">APC923/51-1</strain>
    </source>
</reference>
<dbReference type="GO" id="GO:0005524">
    <property type="term" value="F:ATP binding"/>
    <property type="evidence" value="ECO:0007669"/>
    <property type="project" value="UniProtKB-KW"/>
</dbReference>
<comment type="subcellular location">
    <subcellularLocation>
        <location evidence="1">Cell membrane</location>
        <topology evidence="1">Multi-pass membrane protein</topology>
    </subcellularLocation>
</comment>
<dbReference type="GO" id="GO:0016887">
    <property type="term" value="F:ATP hydrolysis activity"/>
    <property type="evidence" value="ECO:0007669"/>
    <property type="project" value="InterPro"/>
</dbReference>
<dbReference type="Pfam" id="PF00005">
    <property type="entry name" value="ABC_tran"/>
    <property type="match status" value="1"/>
</dbReference>
<dbReference type="SMART" id="SM00382">
    <property type="entry name" value="AAA"/>
    <property type="match status" value="1"/>
</dbReference>
<evidence type="ECO:0000256" key="5">
    <source>
        <dbReference type="ARBA" id="ARBA00022989"/>
    </source>
</evidence>
<protein>
    <submittedName>
        <fullName evidence="10">ABC transporter ATP-binding protein</fullName>
    </submittedName>
</protein>
<feature type="transmembrane region" description="Helical" evidence="7">
    <location>
        <begin position="273"/>
        <end position="297"/>
    </location>
</feature>
<feature type="transmembrane region" description="Helical" evidence="7">
    <location>
        <begin position="57"/>
        <end position="74"/>
    </location>
</feature>
<evidence type="ECO:0000259" key="8">
    <source>
        <dbReference type="PROSITE" id="PS50893"/>
    </source>
</evidence>
<feature type="domain" description="ABC transporter" evidence="8">
    <location>
        <begin position="331"/>
        <end position="565"/>
    </location>
</feature>
<evidence type="ECO:0000256" key="6">
    <source>
        <dbReference type="ARBA" id="ARBA00023136"/>
    </source>
</evidence>
<dbReference type="GO" id="GO:0034040">
    <property type="term" value="F:ATPase-coupled lipid transmembrane transporter activity"/>
    <property type="evidence" value="ECO:0007669"/>
    <property type="project" value="TreeGrafter"/>
</dbReference>
<dbReference type="PROSITE" id="PS00211">
    <property type="entry name" value="ABC_TRANSPORTER_1"/>
    <property type="match status" value="1"/>
</dbReference>
<dbReference type="FunFam" id="3.40.50.300:FF:001443">
    <property type="entry name" value="ABC transporter, ATP-binding protein"/>
    <property type="match status" value="1"/>
</dbReference>
<keyword evidence="4 10" id="KW-0067">ATP-binding</keyword>
<dbReference type="GO" id="GO:0140359">
    <property type="term" value="F:ABC-type transporter activity"/>
    <property type="evidence" value="ECO:0007669"/>
    <property type="project" value="InterPro"/>
</dbReference>
<dbReference type="PROSITE" id="PS50893">
    <property type="entry name" value="ABC_TRANSPORTER_2"/>
    <property type="match status" value="1"/>
</dbReference>
<keyword evidence="3" id="KW-0547">Nucleotide-binding</keyword>
<dbReference type="InterPro" id="IPR003439">
    <property type="entry name" value="ABC_transporter-like_ATP-bd"/>
</dbReference>
<gene>
    <name evidence="10" type="ORF">C4N24_05980</name>
</gene>
<dbReference type="SUPFAM" id="SSF52540">
    <property type="entry name" value="P-loop containing nucleoside triphosphate hydrolases"/>
    <property type="match status" value="1"/>
</dbReference>
<dbReference type="SUPFAM" id="SSF90123">
    <property type="entry name" value="ABC transporter transmembrane region"/>
    <property type="match status" value="1"/>
</dbReference>